<comment type="caution">
    <text evidence="7">The sequence shown here is derived from an EMBL/GenBank/DDBJ whole genome shotgun (WGS) entry which is preliminary data.</text>
</comment>
<dbReference type="Pfam" id="PF16810">
    <property type="entry name" value="RXLR"/>
    <property type="match status" value="1"/>
</dbReference>
<dbReference type="EMBL" id="ANJA01002148">
    <property type="protein sequence ID" value="ETO71724.1"/>
    <property type="molecule type" value="Genomic_DNA"/>
</dbReference>
<evidence type="ECO:0000313" key="7">
    <source>
        <dbReference type="EMBL" id="ETO71724.1"/>
    </source>
</evidence>
<sequence>MRFRFALLIIQVITFVMCGALSAETSSSALTLPKLVHPEGVPSNSLLDSDNQKRRLRSHDAEGEERQLKSLKSAGERVIEWLRKNKGLEDVKDSMMVSSVMDKLDPRVRTYKKFGNALLKRDEPKDLYKKWNQSKLDKFLGCLQPPCVAP</sequence>
<feature type="chain" id="PRO_5028515083" description="RxLR effector protein" evidence="5">
    <location>
        <begin position="23"/>
        <end position="150"/>
    </location>
</feature>
<comment type="domain">
    <text evidence="5">The RxLR-dEER motif acts to carry the protein into the host cell cytoplasm through binding to cell surface phosphatidylinositol-3-phosphate.</text>
</comment>
<evidence type="ECO:0000313" key="8">
    <source>
        <dbReference type="Proteomes" id="UP000028582"/>
    </source>
</evidence>
<feature type="region of interest" description="Disordered" evidence="6">
    <location>
        <begin position="41"/>
        <end position="69"/>
    </location>
</feature>
<accession>A0A080ZYL3</accession>
<evidence type="ECO:0000256" key="2">
    <source>
        <dbReference type="ARBA" id="ARBA00010400"/>
    </source>
</evidence>
<evidence type="ECO:0000256" key="5">
    <source>
        <dbReference type="RuleBase" id="RU367124"/>
    </source>
</evidence>
<evidence type="ECO:0000256" key="1">
    <source>
        <dbReference type="ARBA" id="ARBA00004613"/>
    </source>
</evidence>
<evidence type="ECO:0000256" key="3">
    <source>
        <dbReference type="ARBA" id="ARBA00022525"/>
    </source>
</evidence>
<comment type="similarity">
    <text evidence="2 5">Belongs to the RxLR effector family.</text>
</comment>
<keyword evidence="4 5" id="KW-0732">Signal</keyword>
<reference evidence="7 8" key="1">
    <citation type="submission" date="2013-11" db="EMBL/GenBank/DDBJ databases">
        <title>The Genome Sequence of Phytophthora parasitica P1976.</title>
        <authorList>
            <consortium name="The Broad Institute Genomics Platform"/>
            <person name="Russ C."/>
            <person name="Tyler B."/>
            <person name="Panabieres F."/>
            <person name="Shan W."/>
            <person name="Tripathy S."/>
            <person name="Grunwald N."/>
            <person name="Machado M."/>
            <person name="Johnson C.S."/>
            <person name="Walker B."/>
            <person name="Young S."/>
            <person name="Zeng Q."/>
            <person name="Gargeya S."/>
            <person name="Fitzgerald M."/>
            <person name="Haas B."/>
            <person name="Abouelleil A."/>
            <person name="Allen A.W."/>
            <person name="Alvarado L."/>
            <person name="Arachchi H.M."/>
            <person name="Berlin A.M."/>
            <person name="Chapman S.B."/>
            <person name="Gainer-Dewar J."/>
            <person name="Goldberg J."/>
            <person name="Griggs A."/>
            <person name="Gujja S."/>
            <person name="Hansen M."/>
            <person name="Howarth C."/>
            <person name="Imamovic A."/>
            <person name="Ireland A."/>
            <person name="Larimer J."/>
            <person name="McCowan C."/>
            <person name="Murphy C."/>
            <person name="Pearson M."/>
            <person name="Poon T.W."/>
            <person name="Priest M."/>
            <person name="Roberts A."/>
            <person name="Saif S."/>
            <person name="Shea T."/>
            <person name="Sisk P."/>
            <person name="Sykes S."/>
            <person name="Wortman J."/>
            <person name="Nusbaum C."/>
            <person name="Birren B."/>
        </authorList>
    </citation>
    <scope>NUCLEOTIDE SEQUENCE [LARGE SCALE GENOMIC DNA]</scope>
    <source>
        <strain evidence="7 8">P1976</strain>
    </source>
</reference>
<protein>
    <recommendedName>
        <fullName evidence="5">RxLR effector protein</fullName>
    </recommendedName>
</protein>
<dbReference type="AlphaFoldDB" id="A0A080ZYL3"/>
<proteinExistence type="inferred from homology"/>
<comment type="function">
    <text evidence="5">Effector that suppresses plant defense responses during pathogen infection.</text>
</comment>
<evidence type="ECO:0000256" key="4">
    <source>
        <dbReference type="ARBA" id="ARBA00022729"/>
    </source>
</evidence>
<feature type="signal peptide" evidence="5">
    <location>
        <begin position="1"/>
        <end position="22"/>
    </location>
</feature>
<name>A0A080ZYL3_PHYNI</name>
<dbReference type="InterPro" id="IPR031825">
    <property type="entry name" value="RXLR"/>
</dbReference>
<feature type="compositionally biased region" description="Basic and acidic residues" evidence="6">
    <location>
        <begin position="50"/>
        <end position="69"/>
    </location>
</feature>
<dbReference type="OrthoDB" id="126357at2759"/>
<gene>
    <name evidence="7" type="ORF">F444_11975</name>
</gene>
<organism evidence="7 8">
    <name type="scientific">Phytophthora nicotianae P1976</name>
    <dbReference type="NCBI Taxonomy" id="1317066"/>
    <lineage>
        <taxon>Eukaryota</taxon>
        <taxon>Sar</taxon>
        <taxon>Stramenopiles</taxon>
        <taxon>Oomycota</taxon>
        <taxon>Peronosporomycetes</taxon>
        <taxon>Peronosporales</taxon>
        <taxon>Peronosporaceae</taxon>
        <taxon>Phytophthora</taxon>
    </lineage>
</organism>
<dbReference type="GO" id="GO:0005576">
    <property type="term" value="C:extracellular region"/>
    <property type="evidence" value="ECO:0007669"/>
    <property type="project" value="UniProtKB-SubCell"/>
</dbReference>
<dbReference type="Proteomes" id="UP000028582">
    <property type="component" value="Unassembled WGS sequence"/>
</dbReference>
<evidence type="ECO:0000256" key="6">
    <source>
        <dbReference type="SAM" id="MobiDB-lite"/>
    </source>
</evidence>
<keyword evidence="3 5" id="KW-0964">Secreted</keyword>
<comment type="subcellular location">
    <subcellularLocation>
        <location evidence="1 5">Secreted</location>
    </subcellularLocation>
</comment>